<protein>
    <submittedName>
        <fullName evidence="1">E3 ubiquitin-protein ligase WAVH2</fullName>
    </submittedName>
</protein>
<evidence type="ECO:0000313" key="1">
    <source>
        <dbReference type="EMBL" id="KAI8011124.1"/>
    </source>
</evidence>
<sequence length="489" mass="52790">MSFNDDEPIVASQDVSGEKPAAFLAGKTKATIINKTTAPLEETEFKVMLELTGAGSGNDRSGVDLVTVLDVSGSMGGEKLEKMKIAMLFMIKKLSPIDRLSIVVFNGGSHRLCPLRQITENSQGEIENLVNALVANGGTNISAGLQTGLKVLNDRRLTSGRAVGIMLMSDGQQNAGGDAAQVPVGNVPVCTFGFGADHDPAVLNAIANNSVGGTFSDVRNQDNLSIAFSQCLAGLLTVVVQDLKLTVTRVESTIVKVSTENYIQSKDDAAGSVTVSFDDLYIKEVHKVVVDLLLPAASTPAGSDVLEITYTHSSGGKLFDANPIILIVSRTGRTSVEPERDEVMMEENRLRTTQMMKEVRVMADDQKLGNARDKLVKRLMKSQEISEKQGRPYALSSETSHNRQRYAAKGDDVEKLRMFATPRMDAYLEQAKLFDEDPSKPLPSVDEDEKQELAADPLAPIVGALSYYIQTAIQSLKSIDNILNKAGRP</sequence>
<organism evidence="1 2">
    <name type="scientific">Camellia lanceoleosa</name>
    <dbReference type="NCBI Taxonomy" id="1840588"/>
    <lineage>
        <taxon>Eukaryota</taxon>
        <taxon>Viridiplantae</taxon>
        <taxon>Streptophyta</taxon>
        <taxon>Embryophyta</taxon>
        <taxon>Tracheophyta</taxon>
        <taxon>Spermatophyta</taxon>
        <taxon>Magnoliopsida</taxon>
        <taxon>eudicotyledons</taxon>
        <taxon>Gunneridae</taxon>
        <taxon>Pentapetalae</taxon>
        <taxon>asterids</taxon>
        <taxon>Ericales</taxon>
        <taxon>Theaceae</taxon>
        <taxon>Camellia</taxon>
    </lineage>
</organism>
<keyword evidence="2" id="KW-1185">Reference proteome</keyword>
<accession>A0ACC0HEC1</accession>
<proteinExistence type="predicted"/>
<comment type="caution">
    <text evidence="1">The sequence shown here is derived from an EMBL/GenBank/DDBJ whole genome shotgun (WGS) entry which is preliminary data.</text>
</comment>
<dbReference type="Proteomes" id="UP001060215">
    <property type="component" value="Chromosome 5"/>
</dbReference>
<dbReference type="EMBL" id="CM045762">
    <property type="protein sequence ID" value="KAI8011124.1"/>
    <property type="molecule type" value="Genomic_DNA"/>
</dbReference>
<reference evidence="1 2" key="1">
    <citation type="journal article" date="2022" name="Plant J.">
        <title>Chromosome-level genome of Camellia lanceoleosa provides a valuable resource for understanding genome evolution and self-incompatibility.</title>
        <authorList>
            <person name="Gong W."/>
            <person name="Xiao S."/>
            <person name="Wang L."/>
            <person name="Liao Z."/>
            <person name="Chang Y."/>
            <person name="Mo W."/>
            <person name="Hu G."/>
            <person name="Li W."/>
            <person name="Zhao G."/>
            <person name="Zhu H."/>
            <person name="Hu X."/>
            <person name="Ji K."/>
            <person name="Xiang X."/>
            <person name="Song Q."/>
            <person name="Yuan D."/>
            <person name="Jin S."/>
            <person name="Zhang L."/>
        </authorList>
    </citation>
    <scope>NUCLEOTIDE SEQUENCE [LARGE SCALE GENOMIC DNA]</scope>
    <source>
        <strain evidence="1">SQ_2022a</strain>
    </source>
</reference>
<gene>
    <name evidence="1" type="ORF">LOK49_LG06G02485</name>
</gene>
<evidence type="ECO:0000313" key="2">
    <source>
        <dbReference type="Proteomes" id="UP001060215"/>
    </source>
</evidence>
<name>A0ACC0HEC1_9ERIC</name>